<organism evidence="1 2">
    <name type="scientific">Diversispora epigaea</name>
    <dbReference type="NCBI Taxonomy" id="1348612"/>
    <lineage>
        <taxon>Eukaryota</taxon>
        <taxon>Fungi</taxon>
        <taxon>Fungi incertae sedis</taxon>
        <taxon>Mucoromycota</taxon>
        <taxon>Glomeromycotina</taxon>
        <taxon>Glomeromycetes</taxon>
        <taxon>Diversisporales</taxon>
        <taxon>Diversisporaceae</taxon>
        <taxon>Diversispora</taxon>
    </lineage>
</organism>
<evidence type="ECO:0008006" key="3">
    <source>
        <dbReference type="Google" id="ProtNLM"/>
    </source>
</evidence>
<dbReference type="OrthoDB" id="6718656at2759"/>
<keyword evidence="2" id="KW-1185">Reference proteome</keyword>
<dbReference type="Gene3D" id="1.10.510.10">
    <property type="entry name" value="Transferase(Phosphotransferase) domain 1"/>
    <property type="match status" value="1"/>
</dbReference>
<name>A0A397J1L3_9GLOM</name>
<dbReference type="AlphaFoldDB" id="A0A397J1L3"/>
<proteinExistence type="predicted"/>
<comment type="caution">
    <text evidence="1">The sequence shown here is derived from an EMBL/GenBank/DDBJ whole genome shotgun (WGS) entry which is preliminary data.</text>
</comment>
<protein>
    <recommendedName>
        <fullName evidence="3">Protein kinase domain-containing protein</fullName>
    </recommendedName>
</protein>
<dbReference type="Proteomes" id="UP000266861">
    <property type="component" value="Unassembled WGS sequence"/>
</dbReference>
<evidence type="ECO:0000313" key="2">
    <source>
        <dbReference type="Proteomes" id="UP000266861"/>
    </source>
</evidence>
<dbReference type="EMBL" id="PQFF01000106">
    <property type="protein sequence ID" value="RHZ82071.1"/>
    <property type="molecule type" value="Genomic_DNA"/>
</dbReference>
<sequence>MAFYGICPECNQVFTDYGWCKQCNSKHFQNDFDKWTSGNNTIDKLIQDAQINATNEWEVLEWIPYDRFNDIKETAKGGFGAIYKAKWIDGPIFMRIIKTQQWHRCGQINVALKKFDNNFACLNEDYLNEQFT</sequence>
<accession>A0A397J1L3</accession>
<reference evidence="1 2" key="1">
    <citation type="submission" date="2018-08" db="EMBL/GenBank/DDBJ databases">
        <title>Genome and evolution of the arbuscular mycorrhizal fungus Diversispora epigaea (formerly Glomus versiforme) and its bacterial endosymbionts.</title>
        <authorList>
            <person name="Sun X."/>
            <person name="Fei Z."/>
            <person name="Harrison M."/>
        </authorList>
    </citation>
    <scope>NUCLEOTIDE SEQUENCE [LARGE SCALE GENOMIC DNA]</scope>
    <source>
        <strain evidence="1 2">IT104</strain>
    </source>
</reference>
<evidence type="ECO:0000313" key="1">
    <source>
        <dbReference type="EMBL" id="RHZ82071.1"/>
    </source>
</evidence>
<gene>
    <name evidence="1" type="ORF">Glove_114g143</name>
</gene>